<organism evidence="1 2">
    <name type="scientific">Paracoccus siganidrum</name>
    <dbReference type="NCBI Taxonomy" id="1276757"/>
    <lineage>
        <taxon>Bacteria</taxon>
        <taxon>Pseudomonadati</taxon>
        <taxon>Pseudomonadota</taxon>
        <taxon>Alphaproteobacteria</taxon>
        <taxon>Rhodobacterales</taxon>
        <taxon>Paracoccaceae</taxon>
        <taxon>Paracoccus</taxon>
    </lineage>
</organism>
<dbReference type="OrthoDB" id="5513072at2"/>
<gene>
    <name evidence="1" type="ORF">D3P05_10795</name>
</gene>
<reference evidence="2" key="1">
    <citation type="submission" date="2018-09" db="EMBL/GenBank/DDBJ databases">
        <title>Paracoccus onubensis nov. sp. a moderate halophilic bacterium isolated from Gruta de las Maravillas (Aracena, Spain).</title>
        <authorList>
            <person name="Jurado V."/>
            <person name="Gutierrez-Patricio S."/>
            <person name="Gonzalez-Pimentel J.L."/>
            <person name="Miller A.Z."/>
            <person name="Laiz L."/>
            <person name="Saiz-Jimenez C."/>
        </authorList>
    </citation>
    <scope>NUCLEOTIDE SEQUENCE [LARGE SCALE GENOMIC DNA]</scope>
    <source>
        <strain evidence="2">DSM 26381</strain>
    </source>
</reference>
<dbReference type="EMBL" id="QZEW01000039">
    <property type="protein sequence ID" value="RJL15291.1"/>
    <property type="molecule type" value="Genomic_DNA"/>
</dbReference>
<comment type="caution">
    <text evidence="1">The sequence shown here is derived from an EMBL/GenBank/DDBJ whole genome shotgun (WGS) entry which is preliminary data.</text>
</comment>
<proteinExistence type="predicted"/>
<keyword evidence="2" id="KW-1185">Reference proteome</keyword>
<evidence type="ECO:0000313" key="1">
    <source>
        <dbReference type="EMBL" id="RJL15291.1"/>
    </source>
</evidence>
<dbReference type="AlphaFoldDB" id="A0A419A6V1"/>
<evidence type="ECO:0000313" key="2">
    <source>
        <dbReference type="Proteomes" id="UP000283587"/>
    </source>
</evidence>
<sequence>MIKRTTHHHTDFLYLQIHGHEEELEAVYEITVETFPAEPAPWGAGRGTETEVSAKLICWARHGETYNRDEAEGICGEAEIIRQENIVAECWSPDDPGWDDYGDFLRDQWMDRVAMAAE</sequence>
<name>A0A419A6V1_9RHOB</name>
<dbReference type="RefSeq" id="WP_119898172.1">
    <property type="nucleotide sequence ID" value="NZ_QNRC01000004.1"/>
</dbReference>
<accession>A0A419A6V1</accession>
<dbReference type="Proteomes" id="UP000283587">
    <property type="component" value="Unassembled WGS sequence"/>
</dbReference>
<protein>
    <submittedName>
        <fullName evidence="1">Uncharacterized protein</fullName>
    </submittedName>
</protein>